<organism evidence="2 3">
    <name type="scientific">Pararhodobacter oceanensis</name>
    <dbReference type="NCBI Taxonomy" id="2172121"/>
    <lineage>
        <taxon>Bacteria</taxon>
        <taxon>Pseudomonadati</taxon>
        <taxon>Pseudomonadota</taxon>
        <taxon>Alphaproteobacteria</taxon>
        <taxon>Rhodobacterales</taxon>
        <taxon>Paracoccaceae</taxon>
        <taxon>Pararhodobacter</taxon>
    </lineage>
</organism>
<dbReference type="EMBL" id="QDKM01000005">
    <property type="protein sequence ID" value="PVH28333.1"/>
    <property type="molecule type" value="Genomic_DNA"/>
</dbReference>
<comment type="caution">
    <text evidence="2">The sequence shown here is derived from an EMBL/GenBank/DDBJ whole genome shotgun (WGS) entry which is preliminary data.</text>
</comment>
<gene>
    <name evidence="2" type="ORF">DDE20_12150</name>
</gene>
<accession>A0A2T8HSG9</accession>
<reference evidence="2 3" key="1">
    <citation type="submission" date="2018-04" db="EMBL/GenBank/DDBJ databases">
        <title>Pararhodobacter oceanense sp. nov., isolated from marine intertidal sediment.</title>
        <authorList>
            <person name="Wang X.-L."/>
            <person name="Du Z.-J."/>
        </authorList>
    </citation>
    <scope>NUCLEOTIDE SEQUENCE [LARGE SCALE GENOMIC DNA]</scope>
    <source>
        <strain evidence="2 3">AM505</strain>
    </source>
</reference>
<evidence type="ECO:0000256" key="1">
    <source>
        <dbReference type="SAM" id="SignalP"/>
    </source>
</evidence>
<dbReference type="Proteomes" id="UP000245911">
    <property type="component" value="Unassembled WGS sequence"/>
</dbReference>
<feature type="signal peptide" evidence="1">
    <location>
        <begin position="1"/>
        <end position="25"/>
    </location>
</feature>
<feature type="chain" id="PRO_5015451056" description="Cellulose-binding protein" evidence="1">
    <location>
        <begin position="26"/>
        <end position="584"/>
    </location>
</feature>
<evidence type="ECO:0000313" key="3">
    <source>
        <dbReference type="Proteomes" id="UP000245911"/>
    </source>
</evidence>
<name>A0A2T8HSG9_9RHOB</name>
<keyword evidence="3" id="KW-1185">Reference proteome</keyword>
<protein>
    <recommendedName>
        <fullName evidence="4">Cellulose-binding protein</fullName>
    </recommendedName>
</protein>
<evidence type="ECO:0008006" key="4">
    <source>
        <dbReference type="Google" id="ProtNLM"/>
    </source>
</evidence>
<dbReference type="AlphaFoldDB" id="A0A2T8HSG9"/>
<keyword evidence="1" id="KW-0732">Signal</keyword>
<sequence>MRKVVVMIRLMLACCLALWPAVAAAQIDVAPREGRRALALNLAVVSGWSTELPFIDVMRNGTRWVGHLPDQWGGLDEDALFEAGVLDADGWPMGVPRNARRLSTSVLVDLPAGMTSTAGRWHATWEGSAYLGFTGAARNVRFGDNAASFDFEPGRGAVIIEFNRGSLRNLSVVHERHLEAFAAGEIFNPDFLARVGDVEQFRFMDWMRTNGSEVSQWEERAQLGDYSYTRRGVPLEVLIRLANETGAEPWLTLPHLADDDYVRQFAELVRETLDPELRAWFELSNEMWNWGFRQAQWAEAQAQARWGRDNAWVQFAAVRAAEVMRGIDAVYAEDLTRRVRVLGLFTGWLGLENDMLEAPDYMAEDESHRPPHEFFDALAVTAYFSGEMHSDDKREMIEGWLAQSRAEAQAQAEEQGLTGAAREAYLEAHRFDLAIDLAGQELLDGGVSGDAENSVRDLIDRTLTHHAAIARAYDLALVMYEGGTHVAVHPEDHQNEELVAFFTALNYAPQMGDLYAALIRGWRTLSEAPFTAYMDIGEPSRWGSWGHLRHLDDQNPRWDALMAATAPERVGPDGADDTMETADP</sequence>
<evidence type="ECO:0000313" key="2">
    <source>
        <dbReference type="EMBL" id="PVH28333.1"/>
    </source>
</evidence>
<proteinExistence type="predicted"/>